<evidence type="ECO:0000313" key="1">
    <source>
        <dbReference type="EMBL" id="KAL0267510.1"/>
    </source>
</evidence>
<comment type="caution">
    <text evidence="1">The sequence shown here is derived from an EMBL/GenBank/DDBJ whole genome shotgun (WGS) entry which is preliminary data.</text>
</comment>
<organism evidence="1">
    <name type="scientific">Menopon gallinae</name>
    <name type="common">poultry shaft louse</name>
    <dbReference type="NCBI Taxonomy" id="328185"/>
    <lineage>
        <taxon>Eukaryota</taxon>
        <taxon>Metazoa</taxon>
        <taxon>Ecdysozoa</taxon>
        <taxon>Arthropoda</taxon>
        <taxon>Hexapoda</taxon>
        <taxon>Insecta</taxon>
        <taxon>Pterygota</taxon>
        <taxon>Neoptera</taxon>
        <taxon>Paraneoptera</taxon>
        <taxon>Psocodea</taxon>
        <taxon>Troctomorpha</taxon>
        <taxon>Phthiraptera</taxon>
        <taxon>Amblycera</taxon>
        <taxon>Menoponidae</taxon>
        <taxon>Menopon</taxon>
    </lineage>
</organism>
<protein>
    <submittedName>
        <fullName evidence="1">Uncharacterized protein</fullName>
    </submittedName>
</protein>
<reference evidence="1" key="1">
    <citation type="journal article" date="2024" name="Gigascience">
        <title>Chromosome-level genome of the poultry shaft louse Menopon gallinae provides insight into the host-switching and adaptive evolution of parasitic lice.</title>
        <authorList>
            <person name="Xu Y."/>
            <person name="Ma L."/>
            <person name="Liu S."/>
            <person name="Liang Y."/>
            <person name="Liu Q."/>
            <person name="He Z."/>
            <person name="Tian L."/>
            <person name="Duan Y."/>
            <person name="Cai W."/>
            <person name="Li H."/>
            <person name="Song F."/>
        </authorList>
    </citation>
    <scope>NUCLEOTIDE SEQUENCE</scope>
    <source>
        <strain evidence="1">Cailab_2023a</strain>
    </source>
</reference>
<accession>A0AAW2HCQ5</accession>
<dbReference type="EMBL" id="JARGDH010000005">
    <property type="protein sequence ID" value="KAL0267510.1"/>
    <property type="molecule type" value="Genomic_DNA"/>
</dbReference>
<name>A0AAW2HCQ5_9NEOP</name>
<proteinExistence type="predicted"/>
<gene>
    <name evidence="1" type="ORF">PYX00_009762</name>
</gene>
<sequence>MAGQLAKKTKKNIFAEIFGHSTCRVPVIQTPHRFLRQFGLDLWDCGGFFCIYPVSIKQSSLPNSIFSRYP</sequence>
<dbReference type="AlphaFoldDB" id="A0AAW2HCQ5"/>